<dbReference type="PANTHER" id="PTHR11733:SF241">
    <property type="entry name" value="GH26575P-RELATED"/>
    <property type="match status" value="1"/>
</dbReference>
<name>A0A9D4PFL7_RHISA</name>
<evidence type="ECO:0000313" key="2">
    <source>
        <dbReference type="Proteomes" id="UP000821837"/>
    </source>
</evidence>
<protein>
    <submittedName>
        <fullName evidence="1">Uncharacterized protein</fullName>
    </submittedName>
</protein>
<dbReference type="InterPro" id="IPR000718">
    <property type="entry name" value="Peptidase_M13"/>
</dbReference>
<reference evidence="1" key="1">
    <citation type="journal article" date="2020" name="Cell">
        <title>Large-Scale Comparative Analyses of Tick Genomes Elucidate Their Genetic Diversity and Vector Capacities.</title>
        <authorList>
            <consortium name="Tick Genome and Microbiome Consortium (TIGMIC)"/>
            <person name="Jia N."/>
            <person name="Wang J."/>
            <person name="Shi W."/>
            <person name="Du L."/>
            <person name="Sun Y."/>
            <person name="Zhan W."/>
            <person name="Jiang J.F."/>
            <person name="Wang Q."/>
            <person name="Zhang B."/>
            <person name="Ji P."/>
            <person name="Bell-Sakyi L."/>
            <person name="Cui X.M."/>
            <person name="Yuan T.T."/>
            <person name="Jiang B.G."/>
            <person name="Yang W.F."/>
            <person name="Lam T.T."/>
            <person name="Chang Q.C."/>
            <person name="Ding S.J."/>
            <person name="Wang X.J."/>
            <person name="Zhu J.G."/>
            <person name="Ruan X.D."/>
            <person name="Zhao L."/>
            <person name="Wei J.T."/>
            <person name="Ye R.Z."/>
            <person name="Que T.C."/>
            <person name="Du C.H."/>
            <person name="Zhou Y.H."/>
            <person name="Cheng J.X."/>
            <person name="Dai P.F."/>
            <person name="Guo W.B."/>
            <person name="Han X.H."/>
            <person name="Huang E.J."/>
            <person name="Li L.F."/>
            <person name="Wei W."/>
            <person name="Gao Y.C."/>
            <person name="Liu J.Z."/>
            <person name="Shao H.Z."/>
            <person name="Wang X."/>
            <person name="Wang C.C."/>
            <person name="Yang T.C."/>
            <person name="Huo Q.B."/>
            <person name="Li W."/>
            <person name="Chen H.Y."/>
            <person name="Chen S.E."/>
            <person name="Zhou L.G."/>
            <person name="Ni X.B."/>
            <person name="Tian J.H."/>
            <person name="Sheng Y."/>
            <person name="Liu T."/>
            <person name="Pan Y.S."/>
            <person name="Xia L.Y."/>
            <person name="Li J."/>
            <person name="Zhao F."/>
            <person name="Cao W.C."/>
        </authorList>
    </citation>
    <scope>NUCLEOTIDE SEQUENCE</scope>
    <source>
        <strain evidence="1">Rsan-2018</strain>
    </source>
</reference>
<dbReference type="InterPro" id="IPR024079">
    <property type="entry name" value="MetalloPept_cat_dom_sf"/>
</dbReference>
<dbReference type="Gene3D" id="3.40.390.10">
    <property type="entry name" value="Collagenase (Catalytic Domain)"/>
    <property type="match status" value="1"/>
</dbReference>
<evidence type="ECO:0000313" key="1">
    <source>
        <dbReference type="EMBL" id="KAH7939297.1"/>
    </source>
</evidence>
<keyword evidence="2" id="KW-1185">Reference proteome</keyword>
<dbReference type="PROSITE" id="PS51885">
    <property type="entry name" value="NEPRILYSIN"/>
    <property type="match status" value="1"/>
</dbReference>
<dbReference type="EMBL" id="JABSTV010001254">
    <property type="protein sequence ID" value="KAH7939297.1"/>
    <property type="molecule type" value="Genomic_DNA"/>
</dbReference>
<dbReference type="VEuPathDB" id="VectorBase:RSAN_055718"/>
<dbReference type="AlphaFoldDB" id="A0A9D4PFL7"/>
<sequence>MVQGGPTFMDKYLSTLRTYAARSSSASADGEAQHVLPIAAAVWPTCAGKLQDKVSNLQVTQRGEGRVPLTWLLPPRFGADLPPTLNYGAFGLELAAGLLRGTPFDKSWLDCLEQLEPGFSIATKDEVAVRLALATEAVETFVERHNRLGHPLVLPGLESFTEGMMFYVGVCSSMCTRDSVEIPHRCNIVAKNSKNFAKVFGCHEGSPMNHVERCSYPNLTMS</sequence>
<accession>A0A9D4PFL7</accession>
<dbReference type="SUPFAM" id="SSF55486">
    <property type="entry name" value="Metalloproteases ('zincins'), catalytic domain"/>
    <property type="match status" value="1"/>
</dbReference>
<dbReference type="Proteomes" id="UP000821837">
    <property type="component" value="Chromosome 8"/>
</dbReference>
<dbReference type="GO" id="GO:0004222">
    <property type="term" value="F:metalloendopeptidase activity"/>
    <property type="evidence" value="ECO:0007669"/>
    <property type="project" value="InterPro"/>
</dbReference>
<dbReference type="GO" id="GO:0016485">
    <property type="term" value="P:protein processing"/>
    <property type="evidence" value="ECO:0007669"/>
    <property type="project" value="TreeGrafter"/>
</dbReference>
<gene>
    <name evidence="1" type="ORF">HPB52_010214</name>
</gene>
<dbReference type="GO" id="GO:0005886">
    <property type="term" value="C:plasma membrane"/>
    <property type="evidence" value="ECO:0007669"/>
    <property type="project" value="TreeGrafter"/>
</dbReference>
<reference evidence="1" key="2">
    <citation type="submission" date="2021-09" db="EMBL/GenBank/DDBJ databases">
        <authorList>
            <person name="Jia N."/>
            <person name="Wang J."/>
            <person name="Shi W."/>
            <person name="Du L."/>
            <person name="Sun Y."/>
            <person name="Zhan W."/>
            <person name="Jiang J."/>
            <person name="Wang Q."/>
            <person name="Zhang B."/>
            <person name="Ji P."/>
            <person name="Sakyi L.B."/>
            <person name="Cui X."/>
            <person name="Yuan T."/>
            <person name="Jiang B."/>
            <person name="Yang W."/>
            <person name="Lam T.T.-Y."/>
            <person name="Chang Q."/>
            <person name="Ding S."/>
            <person name="Wang X."/>
            <person name="Zhu J."/>
            <person name="Ruan X."/>
            <person name="Zhao L."/>
            <person name="Wei J."/>
            <person name="Que T."/>
            <person name="Du C."/>
            <person name="Cheng J."/>
            <person name="Dai P."/>
            <person name="Han X."/>
            <person name="Huang E."/>
            <person name="Gao Y."/>
            <person name="Liu J."/>
            <person name="Shao H."/>
            <person name="Ye R."/>
            <person name="Li L."/>
            <person name="Wei W."/>
            <person name="Wang X."/>
            <person name="Wang C."/>
            <person name="Huo Q."/>
            <person name="Li W."/>
            <person name="Guo W."/>
            <person name="Chen H."/>
            <person name="Chen S."/>
            <person name="Zhou L."/>
            <person name="Zhou L."/>
            <person name="Ni X."/>
            <person name="Tian J."/>
            <person name="Zhou Y."/>
            <person name="Sheng Y."/>
            <person name="Liu T."/>
            <person name="Pan Y."/>
            <person name="Xia L."/>
            <person name="Li J."/>
            <person name="Zhao F."/>
            <person name="Cao W."/>
        </authorList>
    </citation>
    <scope>NUCLEOTIDE SEQUENCE</scope>
    <source>
        <strain evidence="1">Rsan-2018</strain>
        <tissue evidence="1">Larvae</tissue>
    </source>
</reference>
<proteinExistence type="predicted"/>
<organism evidence="1 2">
    <name type="scientific">Rhipicephalus sanguineus</name>
    <name type="common">Brown dog tick</name>
    <name type="synonym">Ixodes sanguineus</name>
    <dbReference type="NCBI Taxonomy" id="34632"/>
    <lineage>
        <taxon>Eukaryota</taxon>
        <taxon>Metazoa</taxon>
        <taxon>Ecdysozoa</taxon>
        <taxon>Arthropoda</taxon>
        <taxon>Chelicerata</taxon>
        <taxon>Arachnida</taxon>
        <taxon>Acari</taxon>
        <taxon>Parasitiformes</taxon>
        <taxon>Ixodida</taxon>
        <taxon>Ixodoidea</taxon>
        <taxon>Ixodidae</taxon>
        <taxon>Rhipicephalinae</taxon>
        <taxon>Rhipicephalus</taxon>
        <taxon>Rhipicephalus</taxon>
    </lineage>
</organism>
<dbReference type="PANTHER" id="PTHR11733">
    <property type="entry name" value="ZINC METALLOPROTEASE FAMILY M13 NEPRILYSIN-RELATED"/>
    <property type="match status" value="1"/>
</dbReference>
<comment type="caution">
    <text evidence="1">The sequence shown here is derived from an EMBL/GenBank/DDBJ whole genome shotgun (WGS) entry which is preliminary data.</text>
</comment>